<reference evidence="2" key="1">
    <citation type="submission" date="2024-05" db="EMBL/GenBank/DDBJ databases">
        <authorList>
            <person name="Jung D.-H."/>
        </authorList>
    </citation>
    <scope>NUCLEOTIDE SEQUENCE</scope>
    <source>
        <strain evidence="2">JA-25</strain>
    </source>
</reference>
<proteinExistence type="predicted"/>
<dbReference type="PANTHER" id="PTHR43179">
    <property type="entry name" value="RHAMNOSYLTRANSFERASE WBBL"/>
    <property type="match status" value="1"/>
</dbReference>
<comment type="caution">
    <text evidence="2">The sequence shown here is derived from an EMBL/GenBank/DDBJ whole genome shotgun (WGS) entry which is preliminary data.</text>
</comment>
<dbReference type="Pfam" id="PF00535">
    <property type="entry name" value="Glycos_transf_2"/>
    <property type="match status" value="1"/>
</dbReference>
<sequence length="209" mass="23342">MNPLITVVVPTCRRPALLRNCLQALAQQKLTPSQFEVIVVDQANDRTTAALVREVARQTGLYARYLSQPEEIGLAAAYNRGWRAAQSLFVVFTQDDCLPQPLWLTTALPLFHKGAQAIIGRVEHRLPKKPLTGTVMANLFCRRALLEQVSGFDESIDTKQLDQIDWLDKLAQIGVPIISCPDAVVTHGLPTNTSWLSSLRSTLYKLLFY</sequence>
<name>A0ABX0QFM3_9BACT</name>
<evidence type="ECO:0000313" key="2">
    <source>
        <dbReference type="EMBL" id="NID11215.1"/>
    </source>
</evidence>
<dbReference type="SUPFAM" id="SSF53448">
    <property type="entry name" value="Nucleotide-diphospho-sugar transferases"/>
    <property type="match status" value="1"/>
</dbReference>
<dbReference type="Proteomes" id="UP000606008">
    <property type="component" value="Unassembled WGS sequence"/>
</dbReference>
<dbReference type="RefSeq" id="WP_085413351.1">
    <property type="nucleotide sequence ID" value="NZ_WAEL01000004.1"/>
</dbReference>
<protein>
    <submittedName>
        <fullName evidence="2">Glycosyltransferase</fullName>
    </submittedName>
</protein>
<accession>A0ABX0QFM3</accession>
<dbReference type="Gene3D" id="3.90.550.10">
    <property type="entry name" value="Spore Coat Polysaccharide Biosynthesis Protein SpsA, Chain A"/>
    <property type="match status" value="1"/>
</dbReference>
<dbReference type="PANTHER" id="PTHR43179:SF7">
    <property type="entry name" value="RHAMNOSYLTRANSFERASE WBBL"/>
    <property type="match status" value="1"/>
</dbReference>
<organism evidence="2 3">
    <name type="scientific">Fibrivirga algicola</name>
    <dbReference type="NCBI Taxonomy" id="2950420"/>
    <lineage>
        <taxon>Bacteria</taxon>
        <taxon>Pseudomonadati</taxon>
        <taxon>Bacteroidota</taxon>
        <taxon>Cytophagia</taxon>
        <taxon>Cytophagales</taxon>
        <taxon>Spirosomataceae</taxon>
        <taxon>Fibrivirga</taxon>
    </lineage>
</organism>
<dbReference type="InterPro" id="IPR029044">
    <property type="entry name" value="Nucleotide-diphossugar_trans"/>
</dbReference>
<dbReference type="CDD" id="cd00761">
    <property type="entry name" value="Glyco_tranf_GTA_type"/>
    <property type="match status" value="1"/>
</dbReference>
<dbReference type="EMBL" id="WAEL01000004">
    <property type="protein sequence ID" value="NID11215.1"/>
    <property type="molecule type" value="Genomic_DNA"/>
</dbReference>
<feature type="domain" description="Glycosyltransferase 2-like" evidence="1">
    <location>
        <begin position="6"/>
        <end position="131"/>
    </location>
</feature>
<evidence type="ECO:0000259" key="1">
    <source>
        <dbReference type="Pfam" id="PF00535"/>
    </source>
</evidence>
<keyword evidence="3" id="KW-1185">Reference proteome</keyword>
<evidence type="ECO:0000313" key="3">
    <source>
        <dbReference type="Proteomes" id="UP000606008"/>
    </source>
</evidence>
<gene>
    <name evidence="2" type="ORF">F7231_13630</name>
</gene>
<dbReference type="InterPro" id="IPR001173">
    <property type="entry name" value="Glyco_trans_2-like"/>
</dbReference>